<proteinExistence type="predicted"/>
<feature type="non-terminal residue" evidence="1">
    <location>
        <position position="1"/>
    </location>
</feature>
<dbReference type="AlphaFoldDB" id="A0A1H8QGD1"/>
<accession>A0A1H8QGD1</accession>
<gene>
    <name evidence="1" type="ORF">SAMN05216267_1029100</name>
</gene>
<keyword evidence="2" id="KW-1185">Reference proteome</keyword>
<reference evidence="1 2" key="1">
    <citation type="submission" date="2016-10" db="EMBL/GenBank/DDBJ databases">
        <authorList>
            <person name="de Groot N.N."/>
        </authorList>
    </citation>
    <scope>NUCLEOTIDE SEQUENCE [LARGE SCALE GENOMIC DNA]</scope>
    <source>
        <strain evidence="1 2">CGMCC 4.2026</strain>
    </source>
</reference>
<organism evidence="1 2">
    <name type="scientific">Actinacidiphila rubida</name>
    <dbReference type="NCBI Taxonomy" id="310780"/>
    <lineage>
        <taxon>Bacteria</taxon>
        <taxon>Bacillati</taxon>
        <taxon>Actinomycetota</taxon>
        <taxon>Actinomycetes</taxon>
        <taxon>Kitasatosporales</taxon>
        <taxon>Streptomycetaceae</taxon>
        <taxon>Actinacidiphila</taxon>
    </lineage>
</organism>
<dbReference type="Proteomes" id="UP000181951">
    <property type="component" value="Unassembled WGS sequence"/>
</dbReference>
<dbReference type="EMBL" id="FODD01000029">
    <property type="protein sequence ID" value="SEO52964.1"/>
    <property type="molecule type" value="Genomic_DNA"/>
</dbReference>
<evidence type="ECO:0000313" key="1">
    <source>
        <dbReference type="EMBL" id="SEO52964.1"/>
    </source>
</evidence>
<sequence length="26" mass="2800">LVDYGVVGDLFQVLPQLTDAITTHKG</sequence>
<evidence type="ECO:0000313" key="2">
    <source>
        <dbReference type="Proteomes" id="UP000181951"/>
    </source>
</evidence>
<protein>
    <submittedName>
        <fullName evidence="1">Electron transfer flavoprotein alpha subunit</fullName>
    </submittedName>
</protein>
<name>A0A1H8QGD1_9ACTN</name>